<dbReference type="Gene3D" id="3.40.109.10">
    <property type="entry name" value="NADH Oxidase"/>
    <property type="match status" value="1"/>
</dbReference>
<evidence type="ECO:0000256" key="6">
    <source>
        <dbReference type="ARBA" id="ARBA00023242"/>
    </source>
</evidence>
<dbReference type="CDD" id="cd02140">
    <property type="entry name" value="Frm2-like"/>
    <property type="match status" value="1"/>
</dbReference>
<evidence type="ECO:0000256" key="3">
    <source>
        <dbReference type="ARBA" id="ARBA00007118"/>
    </source>
</evidence>
<keyword evidence="4" id="KW-0963">Cytoplasm</keyword>
<dbReference type="Pfam" id="PF00881">
    <property type="entry name" value="Nitroreductase"/>
    <property type="match status" value="1"/>
</dbReference>
<comment type="similarity">
    <text evidence="3">Belongs to the nitroreductase family.</text>
</comment>
<dbReference type="GO" id="GO:0005737">
    <property type="term" value="C:cytoplasm"/>
    <property type="evidence" value="ECO:0007669"/>
    <property type="project" value="UniProtKB-SubCell"/>
</dbReference>
<dbReference type="OrthoDB" id="2138173at2759"/>
<dbReference type="GeneID" id="28735022"/>
<dbReference type="STRING" id="1664694.A0A0N1HQL7"/>
<dbReference type="GO" id="GO:0016491">
    <property type="term" value="F:oxidoreductase activity"/>
    <property type="evidence" value="ECO:0007669"/>
    <property type="project" value="UniProtKB-KW"/>
</dbReference>
<keyword evidence="9" id="KW-1185">Reference proteome</keyword>
<dbReference type="InterPro" id="IPR000415">
    <property type="entry name" value="Nitroreductase-like"/>
</dbReference>
<dbReference type="GO" id="GO:0034599">
    <property type="term" value="P:cellular response to oxidative stress"/>
    <property type="evidence" value="ECO:0007669"/>
    <property type="project" value="InterPro"/>
</dbReference>
<evidence type="ECO:0000313" key="8">
    <source>
        <dbReference type="EMBL" id="KPI37832.1"/>
    </source>
</evidence>
<dbReference type="AlphaFoldDB" id="A0A0N1HQL7"/>
<evidence type="ECO:0000313" key="9">
    <source>
        <dbReference type="Proteomes" id="UP000038010"/>
    </source>
</evidence>
<proteinExistence type="inferred from homology"/>
<dbReference type="SUPFAM" id="SSF55469">
    <property type="entry name" value="FMN-dependent nitroreductase-like"/>
    <property type="match status" value="1"/>
</dbReference>
<accession>A0A0N1HQL7</accession>
<comment type="caution">
    <text evidence="8">The sequence shown here is derived from an EMBL/GenBank/DDBJ whole genome shotgun (WGS) entry which is preliminary data.</text>
</comment>
<dbReference type="InterPro" id="IPR029479">
    <property type="entry name" value="Nitroreductase"/>
</dbReference>
<dbReference type="RefSeq" id="XP_017997795.1">
    <property type="nucleotide sequence ID" value="XM_018143142.1"/>
</dbReference>
<feature type="domain" description="Nitroreductase" evidence="7">
    <location>
        <begin position="15"/>
        <end position="183"/>
    </location>
</feature>
<evidence type="ECO:0000256" key="2">
    <source>
        <dbReference type="ARBA" id="ARBA00004496"/>
    </source>
</evidence>
<dbReference type="VEuPathDB" id="FungiDB:AB675_3116"/>
<keyword evidence="6" id="KW-0539">Nucleus</keyword>
<sequence length="210" mass="23637">MSSPHTLSFIEATEARRSVRSLIPKSTVPDKEIVELVRQALLVTPTAFSSQTVRATLLLHDDHAKLWTITGDALKAKIGQERYDATTKSKIEAFGQGYGTILFWDSGDAVENFRENCPKSYKDKVDEWVHHGMGICQYHLWVGLVAFGLGVNLQHYNPLIDEGVRKEWNLPADWRLRAQMVFGVAAPDVKPGPRGQKYPIEERFQAFGAQ</sequence>
<gene>
    <name evidence="8" type="ORF">AB675_3116</name>
</gene>
<dbReference type="PANTHER" id="PTHR43035:SF4">
    <property type="entry name" value="NITROREDUCTASE FAMILY PROTEIN (AFU_ORTHOLOGUE AFUA_3G03530)"/>
    <property type="match status" value="1"/>
</dbReference>
<dbReference type="InterPro" id="IPR033877">
    <property type="entry name" value="Frm2/Hbn1"/>
</dbReference>
<dbReference type="EMBL" id="LFJN01000021">
    <property type="protein sequence ID" value="KPI37832.1"/>
    <property type="molecule type" value="Genomic_DNA"/>
</dbReference>
<dbReference type="PANTHER" id="PTHR43035">
    <property type="entry name" value="FATTY ACID REPRESSION MUTANT PROTEIN 2-RELATED"/>
    <property type="match status" value="1"/>
</dbReference>
<name>A0A0N1HQL7_9EURO</name>
<evidence type="ECO:0000259" key="7">
    <source>
        <dbReference type="Pfam" id="PF00881"/>
    </source>
</evidence>
<evidence type="ECO:0000256" key="1">
    <source>
        <dbReference type="ARBA" id="ARBA00004123"/>
    </source>
</evidence>
<evidence type="ECO:0000256" key="5">
    <source>
        <dbReference type="ARBA" id="ARBA00023002"/>
    </source>
</evidence>
<dbReference type="GO" id="GO:0005634">
    <property type="term" value="C:nucleus"/>
    <property type="evidence" value="ECO:0007669"/>
    <property type="project" value="UniProtKB-SubCell"/>
</dbReference>
<reference evidence="8 9" key="1">
    <citation type="submission" date="2015-06" db="EMBL/GenBank/DDBJ databases">
        <title>Draft genome of the ant-associated black yeast Phialophora attae CBS 131958.</title>
        <authorList>
            <person name="Moreno L.F."/>
            <person name="Stielow B.J."/>
            <person name="de Hoog S."/>
            <person name="Vicente V.A."/>
            <person name="Weiss V.A."/>
            <person name="de Vries M."/>
            <person name="Cruz L.M."/>
            <person name="Souza E.M."/>
        </authorList>
    </citation>
    <scope>NUCLEOTIDE SEQUENCE [LARGE SCALE GENOMIC DNA]</scope>
    <source>
        <strain evidence="8 9">CBS 131958</strain>
    </source>
</reference>
<comment type="subcellular location">
    <subcellularLocation>
        <location evidence="2">Cytoplasm</location>
    </subcellularLocation>
    <subcellularLocation>
        <location evidence="1">Nucleus</location>
    </subcellularLocation>
</comment>
<organism evidence="8 9">
    <name type="scientific">Cyphellophora attinorum</name>
    <dbReference type="NCBI Taxonomy" id="1664694"/>
    <lineage>
        <taxon>Eukaryota</taxon>
        <taxon>Fungi</taxon>
        <taxon>Dikarya</taxon>
        <taxon>Ascomycota</taxon>
        <taxon>Pezizomycotina</taxon>
        <taxon>Eurotiomycetes</taxon>
        <taxon>Chaetothyriomycetidae</taxon>
        <taxon>Chaetothyriales</taxon>
        <taxon>Cyphellophoraceae</taxon>
        <taxon>Cyphellophora</taxon>
    </lineage>
</organism>
<dbReference type="Proteomes" id="UP000038010">
    <property type="component" value="Unassembled WGS sequence"/>
</dbReference>
<keyword evidence="5" id="KW-0560">Oxidoreductase</keyword>
<protein>
    <submittedName>
        <fullName evidence="8">Putative nitro HBN1</fullName>
    </submittedName>
</protein>
<evidence type="ECO:0000256" key="4">
    <source>
        <dbReference type="ARBA" id="ARBA00022490"/>
    </source>
</evidence>
<dbReference type="FunFam" id="3.40.109.10:FF:000001">
    <property type="entry name" value="Nitroreductase family"/>
    <property type="match status" value="1"/>
</dbReference>